<dbReference type="GO" id="GO:0071973">
    <property type="term" value="P:bacterial-type flagellum-dependent cell motility"/>
    <property type="evidence" value="ECO:0007669"/>
    <property type="project" value="TreeGrafter"/>
</dbReference>
<evidence type="ECO:0000256" key="2">
    <source>
        <dbReference type="ARBA" id="ARBA00008787"/>
    </source>
</evidence>
<keyword evidence="8" id="KW-1185">Reference proteome</keyword>
<dbReference type="InterPro" id="IPR036584">
    <property type="entry name" value="FliS_sf"/>
</dbReference>
<comment type="caution">
    <text evidence="7">The sequence shown here is derived from an EMBL/GenBank/DDBJ whole genome shotgun (WGS) entry which is preliminary data.</text>
</comment>
<proteinExistence type="inferred from homology"/>
<organism evidence="7 8">
    <name type="scientific">Tepidimonas thermarum</name>
    <dbReference type="NCBI Taxonomy" id="335431"/>
    <lineage>
        <taxon>Bacteria</taxon>
        <taxon>Pseudomonadati</taxon>
        <taxon>Pseudomonadota</taxon>
        <taxon>Betaproteobacteria</taxon>
        <taxon>Burkholderiales</taxon>
        <taxon>Tepidimonas</taxon>
    </lineage>
</organism>
<dbReference type="SUPFAM" id="SSF101116">
    <property type="entry name" value="Flagellar export chaperone FliS"/>
    <property type="match status" value="1"/>
</dbReference>
<gene>
    <name evidence="7" type="primary">fliS</name>
    <name evidence="7" type="ORF">Tther_01914</name>
</gene>
<evidence type="ECO:0000256" key="4">
    <source>
        <dbReference type="ARBA" id="ARBA00022795"/>
    </source>
</evidence>
<dbReference type="EMBL" id="VJOL01000039">
    <property type="protein sequence ID" value="TSE28724.1"/>
    <property type="molecule type" value="Genomic_DNA"/>
</dbReference>
<dbReference type="Proteomes" id="UP000318542">
    <property type="component" value="Unassembled WGS sequence"/>
</dbReference>
<name>A0A554WYS0_9BURK</name>
<evidence type="ECO:0000313" key="7">
    <source>
        <dbReference type="EMBL" id="TSE28724.1"/>
    </source>
</evidence>
<keyword evidence="4 6" id="KW-1005">Bacterial flagellum biogenesis</keyword>
<reference evidence="7 8" key="1">
    <citation type="submission" date="2019-07" db="EMBL/GenBank/DDBJ databases">
        <title>Tepidimonas thermarum AA-1 draft genome.</title>
        <authorList>
            <person name="Da Costa M.S."/>
            <person name="Froufe H.J.C."/>
            <person name="Egas C."/>
            <person name="Albuquerque L."/>
        </authorList>
    </citation>
    <scope>NUCLEOTIDE SEQUENCE [LARGE SCALE GENOMIC DNA]</scope>
    <source>
        <strain evidence="7 8">AA-1</strain>
    </source>
</reference>
<dbReference type="PANTHER" id="PTHR34773:SF1">
    <property type="entry name" value="FLAGELLAR SECRETION CHAPERONE FLIS"/>
    <property type="match status" value="1"/>
</dbReference>
<comment type="similarity">
    <text evidence="2 6">Belongs to the FliS family.</text>
</comment>
<dbReference type="CDD" id="cd16098">
    <property type="entry name" value="FliS"/>
    <property type="match status" value="1"/>
</dbReference>
<dbReference type="Gene3D" id="1.20.120.340">
    <property type="entry name" value="Flagellar protein FliS"/>
    <property type="match status" value="1"/>
</dbReference>
<keyword evidence="5" id="KW-0143">Chaperone</keyword>
<dbReference type="NCBIfam" id="TIGR00208">
    <property type="entry name" value="fliS"/>
    <property type="match status" value="1"/>
</dbReference>
<evidence type="ECO:0000256" key="1">
    <source>
        <dbReference type="ARBA" id="ARBA00004514"/>
    </source>
</evidence>
<evidence type="ECO:0000313" key="8">
    <source>
        <dbReference type="Proteomes" id="UP000318542"/>
    </source>
</evidence>
<dbReference type="Pfam" id="PF02561">
    <property type="entry name" value="FliS"/>
    <property type="match status" value="1"/>
</dbReference>
<keyword evidence="7" id="KW-0282">Flagellum</keyword>
<keyword evidence="7" id="KW-0969">Cilium</keyword>
<protein>
    <recommendedName>
        <fullName evidence="6">Flagellar secretion chaperone FliS</fullName>
    </recommendedName>
</protein>
<dbReference type="PIRSF" id="PIRSF039090">
    <property type="entry name" value="Flis"/>
    <property type="match status" value="1"/>
</dbReference>
<evidence type="ECO:0000256" key="3">
    <source>
        <dbReference type="ARBA" id="ARBA00022490"/>
    </source>
</evidence>
<keyword evidence="7" id="KW-0966">Cell projection</keyword>
<accession>A0A554WYS0</accession>
<keyword evidence="3 6" id="KW-0963">Cytoplasm</keyword>
<dbReference type="AlphaFoldDB" id="A0A554WYS0"/>
<sequence>MFVATPMSKHAKAYGQMAVNTRVSTTDPHGLIEMLFDAIDEQLAIALGALDAGDAERRGQAIRKAVLLLQDGLRGGLDLEKGGELAQRLDALYEYSAARLVEAHTRRDRAAMQEVREHLRTVADGWKAIRPQ</sequence>
<evidence type="ECO:0000256" key="6">
    <source>
        <dbReference type="PIRNR" id="PIRNR039090"/>
    </source>
</evidence>
<comment type="subcellular location">
    <subcellularLocation>
        <location evidence="1 6">Cytoplasm</location>
        <location evidence="1 6">Cytosol</location>
    </subcellularLocation>
</comment>
<dbReference type="InterPro" id="IPR003713">
    <property type="entry name" value="FliS"/>
</dbReference>
<dbReference type="GO" id="GO:0044780">
    <property type="term" value="P:bacterial-type flagellum assembly"/>
    <property type="evidence" value="ECO:0007669"/>
    <property type="project" value="InterPro"/>
</dbReference>
<dbReference type="GO" id="GO:0005829">
    <property type="term" value="C:cytosol"/>
    <property type="evidence" value="ECO:0007669"/>
    <property type="project" value="UniProtKB-SubCell"/>
</dbReference>
<dbReference type="PANTHER" id="PTHR34773">
    <property type="entry name" value="FLAGELLAR SECRETION CHAPERONE FLIS"/>
    <property type="match status" value="1"/>
</dbReference>
<evidence type="ECO:0000256" key="5">
    <source>
        <dbReference type="ARBA" id="ARBA00023186"/>
    </source>
</evidence>